<feature type="compositionally biased region" description="Polar residues" evidence="4">
    <location>
        <begin position="1722"/>
        <end position="1737"/>
    </location>
</feature>
<dbReference type="SUPFAM" id="SSF47370">
    <property type="entry name" value="Bromodomain"/>
    <property type="match status" value="2"/>
</dbReference>
<proteinExistence type="predicted"/>
<feature type="region of interest" description="Disordered" evidence="4">
    <location>
        <begin position="1339"/>
        <end position="1359"/>
    </location>
</feature>
<feature type="compositionally biased region" description="Low complexity" evidence="4">
    <location>
        <begin position="1535"/>
        <end position="1551"/>
    </location>
</feature>
<feature type="compositionally biased region" description="Acidic residues" evidence="4">
    <location>
        <begin position="677"/>
        <end position="700"/>
    </location>
</feature>
<feature type="domain" description="Bromo" evidence="5">
    <location>
        <begin position="1084"/>
        <end position="1154"/>
    </location>
</feature>
<gene>
    <name evidence="6" type="primary">Brwd1</name>
    <name evidence="6" type="ORF">Tcan_11583</name>
</gene>
<dbReference type="Pfam" id="PF00400">
    <property type="entry name" value="WD40"/>
    <property type="match status" value="3"/>
</dbReference>
<evidence type="ECO:0000259" key="5">
    <source>
        <dbReference type="PROSITE" id="PS50014"/>
    </source>
</evidence>
<feature type="compositionally biased region" description="Basic residues" evidence="4">
    <location>
        <begin position="1702"/>
        <end position="1718"/>
    </location>
</feature>
<dbReference type="SMART" id="SM00297">
    <property type="entry name" value="BROMO"/>
    <property type="match status" value="1"/>
</dbReference>
<dbReference type="PROSITE" id="PS50082">
    <property type="entry name" value="WD_REPEATS_2"/>
    <property type="match status" value="3"/>
</dbReference>
<dbReference type="InterPro" id="IPR001487">
    <property type="entry name" value="Bromodomain"/>
</dbReference>
<dbReference type="EMBL" id="JPKZ01000595">
    <property type="protein sequence ID" value="KHN86516.1"/>
    <property type="molecule type" value="Genomic_DNA"/>
</dbReference>
<organism evidence="6 7">
    <name type="scientific">Toxocara canis</name>
    <name type="common">Canine roundworm</name>
    <dbReference type="NCBI Taxonomy" id="6265"/>
    <lineage>
        <taxon>Eukaryota</taxon>
        <taxon>Metazoa</taxon>
        <taxon>Ecdysozoa</taxon>
        <taxon>Nematoda</taxon>
        <taxon>Chromadorea</taxon>
        <taxon>Rhabditida</taxon>
        <taxon>Spirurina</taxon>
        <taxon>Ascaridomorpha</taxon>
        <taxon>Ascaridoidea</taxon>
        <taxon>Toxocaridae</taxon>
        <taxon>Toxocara</taxon>
    </lineage>
</organism>
<dbReference type="PANTHER" id="PTHR16266">
    <property type="entry name" value="WD REPEAT DOMAIN 9"/>
    <property type="match status" value="1"/>
</dbReference>
<feature type="region of interest" description="Disordered" evidence="4">
    <location>
        <begin position="1595"/>
        <end position="1619"/>
    </location>
</feature>
<dbReference type="SUPFAM" id="SSF50978">
    <property type="entry name" value="WD40 repeat-like"/>
    <property type="match status" value="1"/>
</dbReference>
<dbReference type="InterPro" id="IPR036427">
    <property type="entry name" value="Bromodomain-like_sf"/>
</dbReference>
<dbReference type="SMART" id="SM00320">
    <property type="entry name" value="WD40"/>
    <property type="match status" value="6"/>
</dbReference>
<dbReference type="OMA" id="WQWNTET"/>
<feature type="compositionally biased region" description="Acidic residues" evidence="4">
    <location>
        <begin position="656"/>
        <end position="668"/>
    </location>
</feature>
<feature type="repeat" description="WD" evidence="3">
    <location>
        <begin position="234"/>
        <end position="275"/>
    </location>
</feature>
<dbReference type="PROSITE" id="PS50014">
    <property type="entry name" value="BROMODOMAIN_2"/>
    <property type="match status" value="1"/>
</dbReference>
<dbReference type="OrthoDB" id="10265743at2759"/>
<name>A0A0B2VSI6_TOXCA</name>
<feature type="repeat" description="WD" evidence="3">
    <location>
        <begin position="192"/>
        <end position="233"/>
    </location>
</feature>
<dbReference type="InterPro" id="IPR001680">
    <property type="entry name" value="WD40_rpt"/>
</dbReference>
<feature type="compositionally biased region" description="Polar residues" evidence="4">
    <location>
        <begin position="796"/>
        <end position="805"/>
    </location>
</feature>
<comment type="caution">
    <text evidence="6">The sequence shown here is derived from an EMBL/GenBank/DDBJ whole genome shotgun (WGS) entry which is preliminary data.</text>
</comment>
<protein>
    <submittedName>
        <fullName evidence="6">Bromodomain and WD repeat-containing protein 1</fullName>
    </submittedName>
</protein>
<dbReference type="InterPro" id="IPR015943">
    <property type="entry name" value="WD40/YVTN_repeat-like_dom_sf"/>
</dbReference>
<dbReference type="InterPro" id="IPR057451">
    <property type="entry name" value="BRWD/PHIP_AD"/>
</dbReference>
<feature type="compositionally biased region" description="Basic and acidic residues" evidence="4">
    <location>
        <begin position="1522"/>
        <end position="1534"/>
    </location>
</feature>
<feature type="compositionally biased region" description="Low complexity" evidence="4">
    <location>
        <begin position="818"/>
        <end position="840"/>
    </location>
</feature>
<reference evidence="6 7" key="1">
    <citation type="submission" date="2014-11" db="EMBL/GenBank/DDBJ databases">
        <title>Genetic blueprint of the zoonotic pathogen Toxocara canis.</title>
        <authorList>
            <person name="Zhu X.-Q."/>
            <person name="Korhonen P.K."/>
            <person name="Cai H."/>
            <person name="Young N.D."/>
            <person name="Nejsum P."/>
            <person name="von Samson-Himmelstjerna G."/>
            <person name="Boag P.R."/>
            <person name="Tan P."/>
            <person name="Li Q."/>
            <person name="Min J."/>
            <person name="Yang Y."/>
            <person name="Wang X."/>
            <person name="Fang X."/>
            <person name="Hall R.S."/>
            <person name="Hofmann A."/>
            <person name="Sternberg P.W."/>
            <person name="Jex A.R."/>
            <person name="Gasser R.B."/>
        </authorList>
    </citation>
    <scope>NUCLEOTIDE SEQUENCE [LARGE SCALE GENOMIC DNA]</scope>
    <source>
        <strain evidence="6">PN_DK_2014</strain>
    </source>
</reference>
<feature type="region of interest" description="Disordered" evidence="4">
    <location>
        <begin position="1446"/>
        <end position="1500"/>
    </location>
</feature>
<dbReference type="PANTHER" id="PTHR16266:SF17">
    <property type="entry name" value="BRWD3"/>
    <property type="match status" value="1"/>
</dbReference>
<evidence type="ECO:0000256" key="3">
    <source>
        <dbReference type="PROSITE-ProRule" id="PRU00221"/>
    </source>
</evidence>
<dbReference type="STRING" id="6265.A0A0B2VSI6"/>
<evidence type="ECO:0000256" key="4">
    <source>
        <dbReference type="SAM" id="MobiDB-lite"/>
    </source>
</evidence>
<dbReference type="GO" id="GO:0008360">
    <property type="term" value="P:regulation of cell shape"/>
    <property type="evidence" value="ECO:0007669"/>
    <property type="project" value="TreeGrafter"/>
</dbReference>
<keyword evidence="7" id="KW-1185">Reference proteome</keyword>
<evidence type="ECO:0000256" key="1">
    <source>
        <dbReference type="ARBA" id="ARBA00023117"/>
    </source>
</evidence>
<sequence>MDSAKPVFDQWTHCELLLVIQRHLAHGPCRMAAEVLRKEITGRGLLPRRHDFKGFAHSQSIADYLLPRRHDFKGFAHSQSIADYERQVSTSQPSLVSIIERLNALLNQVTPAVVPGLPLRIFTSRRLALDRSTEPVKELARLRNAVDAKACESLDELDKPRLLIARELGRRLSRRHMLHKNSMQSLELHCRILGHLSSVFCVAFDRTGRFIITGADDNLVKVWSATSGLLRFTLRGHSAEITDMTVSDDNTLLATGSVDKTVRVWCLQTAASLALFRSHTAMVTLISFLPFVDGDVRYLVSTGRDCIVNFYRYAAPTRVFEDRPLSFHERTSTGSRVISSCHSPGGNLVVVGDTHHFLRMYRVWRDRVEKIHDIQAHTDKVDSLVWAHGGLRFASGSHDGLAKVWHFEYNEWTSVVLDAKMRLALSMFCWLQIGTIVWDIYDGTLVKRHQNQIDTRGNLPLFDFAISPEGTLVAAVDSHGHLSIFGVGTNQRAKMMPKEQFFHTDYMSVISDPDSGFTVDEEMELAPHLLPPPNFVDADGVMYADEIQRLVPGRDSFDPEHPERMFEPIWLKRVMVDKLPSSTVEMMNARLTELREVELNAIEREQKRVRVVVRTTNERLQSASKATPGARRKARVAGTPRDVSTREQVPALPPAEEIEEVMSADSSEDSTFTSTGQEDEDSDEEEDDSLETTDDSSDSDYCERQVEHSRPRRRREDAEAGPNSATSARGGTQQSRRRQADVRTRRRVIISSEDDEGVTQQSPTGDADEPGPSMSRRAAAAQSRRRRQARRATLASVPSPSTQNEMLGPGIAVSGEDSSPGPSTSAGAASSSQAWASGGSERAKRRAAAAKHVVDFPTWMRLVQPLKFPYVAQLDDEVVYFRQGHELYLQSVAQQELYPITARMHPLAELNAEEFCIVDEVKYSRKPFRLTTVRLARIDENGVRSGLVFSVKYHDMENVPDFIILRHLYNESVSRRYQPGDRIETILDNHWWTGTVDKKEAHDEENYPRSNWYCLTVKWDTGEDEKMSPWDVQPLQQNRRSRLATEAEQLQFSAFPFADYEWVGAVTGVDACCNRLLDALEQLKDEPDIRPFAAPVNLEEYPEYSWNVDYPIDLQTIEQRARNKFYRRLRSCEQDIRYIAINASIFNEPRSVIVRNSRVLVETLIRYLRNAEYSDARALFDELKAAPESELVEYNRRQRLHCPSAERRHFCSGAEGSGGLTASTVADEVEPEWMTECIRVLCELFNENSASHFMDRSNNALEGVYEEGCDDLQTIFRKTQNKCYSSPLEVKGEVEKLMQTCRSALDNKRSPVYRDSLTFSGLFNSKMAPILAKWQRMQQRAQSPDEAVDGGGRHLRHRPLRSTRNLHALEGVYEEGCDDLQTIFRKTQNKCYSSPLEVKGEVEKLMQTCRSALDNKRSPVYRDSLTFSGLFNSKMAPILAKWQRMQQRAQSPDEAVDGGGRHLRHRPLRSTRNLHVYNTRSRNEPETRENSSSMVTSASYGRASRLPTGYYRDLNNGLYAERLDERSNRGERAISAHSSSSRENSHSRSASLRSGNVLPQAAAFTTTDSEQENVPCASVSRTRILRSTSSEDIQNASFVLDQQPGPSNVIVKEESEPSCGSEIQSQSMKLLKSVRVKSPPASSDEGSEQEEEEDAKENNCLLFTTDSSTLPENSSGCRRSARVRKRPACYETETEEETVRATSRKKQRKRVTRSRRAARNGAMTNPNSPDSSDSHTANEGCGGLETRSRRNGRGKRTHSTEEQSGCEEEESARKRLRPRASQKAINYCENESDDECVVYTTSVSARGRLRRHKAYS</sequence>
<dbReference type="Pfam" id="PF00439">
    <property type="entry name" value="Bromodomain"/>
    <property type="match status" value="1"/>
</dbReference>
<dbReference type="GO" id="GO:0006357">
    <property type="term" value="P:regulation of transcription by RNA polymerase II"/>
    <property type="evidence" value="ECO:0007669"/>
    <property type="project" value="TreeGrafter"/>
</dbReference>
<dbReference type="Gene3D" id="2.30.30.1040">
    <property type="match status" value="1"/>
</dbReference>
<dbReference type="PROSITE" id="PS50294">
    <property type="entry name" value="WD_REPEATS_REGION"/>
    <property type="match status" value="3"/>
</dbReference>
<dbReference type="Gene3D" id="1.20.920.10">
    <property type="entry name" value="Bromodomain-like"/>
    <property type="match status" value="2"/>
</dbReference>
<dbReference type="InterPro" id="IPR036322">
    <property type="entry name" value="WD40_repeat_dom_sf"/>
</dbReference>
<feature type="compositionally biased region" description="Basic and acidic residues" evidence="4">
    <location>
        <begin position="701"/>
        <end position="718"/>
    </location>
</feature>
<dbReference type="Pfam" id="PF25313">
    <property type="entry name" value="BRWD_AD"/>
    <property type="match status" value="1"/>
</dbReference>
<dbReference type="CDD" id="cd00200">
    <property type="entry name" value="WD40"/>
    <property type="match status" value="1"/>
</dbReference>
<dbReference type="PRINTS" id="PR00503">
    <property type="entry name" value="BROMODOMAIN"/>
</dbReference>
<feature type="region of interest" description="Disordered" evidence="4">
    <location>
        <begin position="619"/>
        <end position="842"/>
    </location>
</feature>
<feature type="compositionally biased region" description="Polar residues" evidence="4">
    <location>
        <begin position="723"/>
        <end position="734"/>
    </location>
</feature>
<keyword evidence="3" id="KW-0853">WD repeat</keyword>
<feature type="compositionally biased region" description="Polar residues" evidence="4">
    <location>
        <begin position="1470"/>
        <end position="1480"/>
    </location>
</feature>
<keyword evidence="1 2" id="KW-0103">Bromodomain</keyword>
<feature type="region of interest" description="Disordered" evidence="4">
    <location>
        <begin position="1631"/>
        <end position="1782"/>
    </location>
</feature>
<dbReference type="InterPro" id="IPR057452">
    <property type="entry name" value="BRWD/PHIP_N"/>
</dbReference>
<feature type="compositionally biased region" description="Polar residues" evidence="4">
    <location>
        <begin position="1490"/>
        <end position="1499"/>
    </location>
</feature>
<dbReference type="Pfam" id="PF25437">
    <property type="entry name" value="BRWD1_N"/>
    <property type="match status" value="1"/>
</dbReference>
<feature type="compositionally biased region" description="Acidic residues" evidence="4">
    <location>
        <begin position="1645"/>
        <end position="1655"/>
    </location>
</feature>
<dbReference type="GO" id="GO:0007010">
    <property type="term" value="P:cytoskeleton organization"/>
    <property type="evidence" value="ECO:0007669"/>
    <property type="project" value="TreeGrafter"/>
</dbReference>
<feature type="compositionally biased region" description="Polar residues" evidence="4">
    <location>
        <begin position="1661"/>
        <end position="1677"/>
    </location>
</feature>
<dbReference type="Gene3D" id="2.130.10.10">
    <property type="entry name" value="YVTN repeat-like/Quinoprotein amine dehydrogenase"/>
    <property type="match status" value="1"/>
</dbReference>
<dbReference type="Proteomes" id="UP000031036">
    <property type="component" value="Unassembled WGS sequence"/>
</dbReference>
<feature type="region of interest" description="Disordered" evidence="4">
    <location>
        <begin position="1522"/>
        <end position="1556"/>
    </location>
</feature>
<dbReference type="InterPro" id="IPR052060">
    <property type="entry name" value="Bromo_WD_repeat"/>
</dbReference>
<accession>A0A0B2VSI6</accession>
<dbReference type="GO" id="GO:0005634">
    <property type="term" value="C:nucleus"/>
    <property type="evidence" value="ECO:0007669"/>
    <property type="project" value="TreeGrafter"/>
</dbReference>
<evidence type="ECO:0000256" key="2">
    <source>
        <dbReference type="PROSITE-ProRule" id="PRU00035"/>
    </source>
</evidence>
<evidence type="ECO:0000313" key="6">
    <source>
        <dbReference type="EMBL" id="KHN86516.1"/>
    </source>
</evidence>
<evidence type="ECO:0000313" key="7">
    <source>
        <dbReference type="Proteomes" id="UP000031036"/>
    </source>
</evidence>
<feature type="repeat" description="WD" evidence="3">
    <location>
        <begin position="374"/>
        <end position="415"/>
    </location>
</feature>